<dbReference type="PANTHER" id="PTHR43847">
    <property type="entry name" value="BLL3993 PROTEIN"/>
    <property type="match status" value="1"/>
</dbReference>
<feature type="transmembrane region" description="Helical" evidence="5">
    <location>
        <begin position="178"/>
        <end position="196"/>
    </location>
</feature>
<keyword evidence="3 5" id="KW-1133">Transmembrane helix</keyword>
<dbReference type="InterPro" id="IPR007318">
    <property type="entry name" value="Phopholipid_MeTrfase"/>
</dbReference>
<dbReference type="Pfam" id="PF04191">
    <property type="entry name" value="PEMT"/>
    <property type="match status" value="1"/>
</dbReference>
<name>A0ABX7P3V8_9BACT</name>
<organism evidence="6 7">
    <name type="scientific">Pyxidicoccus parkwayensis</name>
    <dbReference type="NCBI Taxonomy" id="2813578"/>
    <lineage>
        <taxon>Bacteria</taxon>
        <taxon>Pseudomonadati</taxon>
        <taxon>Myxococcota</taxon>
        <taxon>Myxococcia</taxon>
        <taxon>Myxococcales</taxon>
        <taxon>Cystobacterineae</taxon>
        <taxon>Myxococcaceae</taxon>
        <taxon>Pyxidicoccus</taxon>
    </lineage>
</organism>
<proteinExistence type="predicted"/>
<gene>
    <name evidence="6" type="ORF">JY651_09565</name>
</gene>
<dbReference type="Gene3D" id="1.20.120.1630">
    <property type="match status" value="1"/>
</dbReference>
<evidence type="ECO:0000256" key="4">
    <source>
        <dbReference type="ARBA" id="ARBA00023136"/>
    </source>
</evidence>
<dbReference type="Proteomes" id="UP000662747">
    <property type="component" value="Chromosome"/>
</dbReference>
<keyword evidence="4 5" id="KW-0472">Membrane</keyword>
<dbReference type="EMBL" id="CP071090">
    <property type="protein sequence ID" value="QSQ25154.1"/>
    <property type="molecule type" value="Genomic_DNA"/>
</dbReference>
<evidence type="ECO:0000313" key="7">
    <source>
        <dbReference type="Proteomes" id="UP000662747"/>
    </source>
</evidence>
<accession>A0ABX7P3V8</accession>
<evidence type="ECO:0000256" key="5">
    <source>
        <dbReference type="SAM" id="Phobius"/>
    </source>
</evidence>
<reference evidence="6 7" key="1">
    <citation type="submission" date="2021-02" db="EMBL/GenBank/DDBJ databases">
        <title>De Novo genome assembly of isolated myxobacteria.</title>
        <authorList>
            <person name="Stevens D.C."/>
        </authorList>
    </citation>
    <scope>NUCLEOTIDE SEQUENCE [LARGE SCALE GENOMIC DNA]</scope>
    <source>
        <strain evidence="7">SCPEA02</strain>
    </source>
</reference>
<sequence>MESEQLVVAPRRGLGIRAAELLTHPVTNVAMGMLVVLMHTSKLAQLFAEHRIGIQHSGILLNFFIISFYALAREVPRRVTLNPFYWALGAVSSFWGMVITLYSSGGDVIAPDWVIRTASVGSLIVISFARLSLGKSFGVVPAERKLVNRGAYRIVRHPIYTASVLTMVPVLLSSWGLQSVLLVVSGIALMVWRAFVEERFLMQSPEYRAYASEVRYRFIPGLL</sequence>
<keyword evidence="7" id="KW-1185">Reference proteome</keyword>
<keyword evidence="2 5" id="KW-0812">Transmembrane</keyword>
<evidence type="ECO:0000256" key="3">
    <source>
        <dbReference type="ARBA" id="ARBA00022989"/>
    </source>
</evidence>
<evidence type="ECO:0000256" key="1">
    <source>
        <dbReference type="ARBA" id="ARBA00004127"/>
    </source>
</evidence>
<protein>
    <submittedName>
        <fullName evidence="6">Isoprenylcysteine carboxylmethyltransferase family protein</fullName>
    </submittedName>
</protein>
<feature type="transmembrane region" description="Helical" evidence="5">
    <location>
        <begin position="84"/>
        <end position="102"/>
    </location>
</feature>
<feature type="transmembrane region" description="Helical" evidence="5">
    <location>
        <begin position="52"/>
        <end position="72"/>
    </location>
</feature>
<comment type="subcellular location">
    <subcellularLocation>
        <location evidence="1">Endomembrane system</location>
        <topology evidence="1">Multi-pass membrane protein</topology>
    </subcellularLocation>
</comment>
<feature type="transmembrane region" description="Helical" evidence="5">
    <location>
        <begin position="21"/>
        <end position="40"/>
    </location>
</feature>
<dbReference type="RefSeq" id="WP_206726711.1">
    <property type="nucleotide sequence ID" value="NZ_CP071090.1"/>
</dbReference>
<evidence type="ECO:0000256" key="2">
    <source>
        <dbReference type="ARBA" id="ARBA00022692"/>
    </source>
</evidence>
<dbReference type="PANTHER" id="PTHR43847:SF1">
    <property type="entry name" value="BLL3993 PROTEIN"/>
    <property type="match status" value="1"/>
</dbReference>
<dbReference type="InterPro" id="IPR052527">
    <property type="entry name" value="Metal_cation-efflux_comp"/>
</dbReference>
<evidence type="ECO:0000313" key="6">
    <source>
        <dbReference type="EMBL" id="QSQ25154.1"/>
    </source>
</evidence>